<dbReference type="GeneID" id="42364836"/>
<dbReference type="SUPFAM" id="SSF46785">
    <property type="entry name" value="Winged helix' DNA-binding domain"/>
    <property type="match status" value="1"/>
</dbReference>
<dbReference type="AlphaFoldDB" id="A0A5Q0UFG1"/>
<protein>
    <submittedName>
        <fullName evidence="4">AAA+ superfamily ATPase</fullName>
    </submittedName>
</protein>
<dbReference type="RefSeq" id="WP_153550092.1">
    <property type="nucleotide sequence ID" value="NZ_CP040089.1"/>
</dbReference>
<name>A0A5Q0UFG1_9ARCH</name>
<accession>A0A5Q0UFG1</accession>
<dbReference type="GO" id="GO:0005524">
    <property type="term" value="F:ATP binding"/>
    <property type="evidence" value="ECO:0007669"/>
    <property type="project" value="InterPro"/>
</dbReference>
<feature type="domain" description="ATPase" evidence="2">
    <location>
        <begin position="3"/>
        <end position="201"/>
    </location>
</feature>
<dbReference type="SUPFAM" id="SSF52980">
    <property type="entry name" value="Restriction endonuclease-like"/>
    <property type="match status" value="1"/>
</dbReference>
<dbReference type="Gene3D" id="3.40.50.300">
    <property type="entry name" value="P-loop containing nucleotide triphosphate hydrolases"/>
    <property type="match status" value="1"/>
</dbReference>
<evidence type="ECO:0000259" key="1">
    <source>
        <dbReference type="Pfam" id="PF01022"/>
    </source>
</evidence>
<keyword evidence="5" id="KW-1185">Reference proteome</keyword>
<gene>
    <name evidence="4" type="ORF">LC1Nh_0452</name>
</gene>
<dbReference type="Pfam" id="PF03008">
    <property type="entry name" value="DUF234"/>
    <property type="match status" value="1"/>
</dbReference>
<evidence type="ECO:0000313" key="4">
    <source>
        <dbReference type="EMBL" id="QGA80353.1"/>
    </source>
</evidence>
<sequence length="455" mass="53617">MEFYDRKEELRYLQESFEEDDFRFSVIYGRRRVGKTELIKKICEEKPHIYHLFSQDTEKRQIERLSSNIADYFNEPQPKLENWRETVEYIGRKLNEEKIILALDEFPYAIESEKTVPSHFQYLVDELLDDSDSMLILSGSTISIMMNQVLGYESPLYGRRTGQIDLKPFNFQQSIQAIDYSFKEAVKSYTVTGGTPMYLMSFNYNKKLKENLTEKVLNPNSMLFEEPEFLLRQELRNPSRYSSILGSIAEGYNKSNEISNNTGIPSGTISKYLKKLQKLRLITRETPVTASKKTKRSNYKITDNYISFWYRNIYPQKSAIEEKPDKTAEEILANLKHQTAETFEQICRETVQKDTEYSQVGRWWYKEDEIDVTATKDKKILLGEVKWTNQKTGLDLLKKLENKSSKVRWKKGERKVEYALFSKEGFTKNLQQEAENRSDLKTHNLKEIKKIMKAK</sequence>
<organism evidence="4 5">
    <name type="scientific">Candidatus Nanohalobium constans</name>
    <dbReference type="NCBI Taxonomy" id="2565781"/>
    <lineage>
        <taxon>Archaea</taxon>
        <taxon>Candidatus Nanohalarchaeota</taxon>
        <taxon>Candidatus Nanohalobia</taxon>
        <taxon>Candidatus Nanohalobiales</taxon>
        <taxon>Candidatus Nanohalobiaceae</taxon>
        <taxon>Candidatus Nanohalobium</taxon>
    </lineage>
</organism>
<dbReference type="GO" id="GO:0003700">
    <property type="term" value="F:DNA-binding transcription factor activity"/>
    <property type="evidence" value="ECO:0007669"/>
    <property type="project" value="InterPro"/>
</dbReference>
<dbReference type="Pfam" id="PF01637">
    <property type="entry name" value="ATPase_2"/>
    <property type="match status" value="1"/>
</dbReference>
<feature type="domain" description="HTH arsR-type" evidence="1">
    <location>
        <begin position="244"/>
        <end position="283"/>
    </location>
</feature>
<proteinExistence type="predicted"/>
<dbReference type="InterPro" id="IPR001845">
    <property type="entry name" value="HTH_ArsR_DNA-bd_dom"/>
</dbReference>
<dbReference type="InterPro" id="IPR027417">
    <property type="entry name" value="P-loop_NTPase"/>
</dbReference>
<dbReference type="KEGG" id="ncon:LC1Nh_0452"/>
<dbReference type="EMBL" id="CP040089">
    <property type="protein sequence ID" value="QGA80353.1"/>
    <property type="molecule type" value="Genomic_DNA"/>
</dbReference>
<dbReference type="InterPro" id="IPR011991">
    <property type="entry name" value="ArsR-like_HTH"/>
</dbReference>
<dbReference type="Pfam" id="PF01022">
    <property type="entry name" value="HTH_5"/>
    <property type="match status" value="1"/>
</dbReference>
<dbReference type="PANTHER" id="PTHR34704">
    <property type="entry name" value="ATPASE"/>
    <property type="match status" value="1"/>
</dbReference>
<dbReference type="Gene3D" id="1.10.10.10">
    <property type="entry name" value="Winged helix-like DNA-binding domain superfamily/Winged helix DNA-binding domain"/>
    <property type="match status" value="1"/>
</dbReference>
<dbReference type="OrthoDB" id="24399at2157"/>
<evidence type="ECO:0000259" key="3">
    <source>
        <dbReference type="Pfam" id="PF03008"/>
    </source>
</evidence>
<evidence type="ECO:0000259" key="2">
    <source>
        <dbReference type="Pfam" id="PF01637"/>
    </source>
</evidence>
<dbReference type="InterPro" id="IPR011579">
    <property type="entry name" value="ATPase_dom"/>
</dbReference>
<dbReference type="Proteomes" id="UP000377803">
    <property type="component" value="Chromosome"/>
</dbReference>
<dbReference type="InterPro" id="IPR011335">
    <property type="entry name" value="Restrct_endonuc-II-like"/>
</dbReference>
<dbReference type="InterPro" id="IPR004256">
    <property type="entry name" value="DUF234"/>
</dbReference>
<dbReference type="PANTHER" id="PTHR34704:SF1">
    <property type="entry name" value="ATPASE"/>
    <property type="match status" value="1"/>
</dbReference>
<evidence type="ECO:0000313" key="5">
    <source>
        <dbReference type="Proteomes" id="UP000377803"/>
    </source>
</evidence>
<feature type="domain" description="DUF234" evidence="3">
    <location>
        <begin position="309"/>
        <end position="390"/>
    </location>
</feature>
<dbReference type="InterPro" id="IPR036388">
    <property type="entry name" value="WH-like_DNA-bd_sf"/>
</dbReference>
<dbReference type="CDD" id="cd00090">
    <property type="entry name" value="HTH_ARSR"/>
    <property type="match status" value="1"/>
</dbReference>
<dbReference type="SUPFAM" id="SSF52540">
    <property type="entry name" value="P-loop containing nucleoside triphosphate hydrolases"/>
    <property type="match status" value="1"/>
</dbReference>
<reference evidence="5" key="1">
    <citation type="submission" date="2019-05" db="EMBL/GenBank/DDBJ databases">
        <title>Candidatus Nanohalobium constans, a novel model system to study the DPANN nano-sized archaea: genomic and physiological characterization of a nanoarchaeon co-cultured with its chitinotrophic host.</title>
        <authorList>
            <person name="La Cono V."/>
            <person name="Arcadi E."/>
            <person name="Crisafi F."/>
            <person name="Denaro R."/>
            <person name="La Spada G."/>
            <person name="Messina E."/>
            <person name="Smedile F."/>
            <person name="Toshchakov S.V."/>
            <person name="Shevchenko M.A."/>
            <person name="Golyshin P.N."/>
            <person name="Golyshina O.V."/>
            <person name="Ferrer M."/>
            <person name="Rohde M."/>
            <person name="Mushegian A."/>
            <person name="Sorokin D.Y."/>
            <person name="Giuliano L."/>
            <person name="Yakimov M.M."/>
        </authorList>
    </citation>
    <scope>NUCLEOTIDE SEQUENCE [LARGE SCALE GENOMIC DNA]</scope>
    <source>
        <strain evidence="5">LC1Nh</strain>
    </source>
</reference>
<dbReference type="InterPro" id="IPR036390">
    <property type="entry name" value="WH_DNA-bd_sf"/>
</dbReference>